<dbReference type="KEGG" id="smag:AN936_03845"/>
<dbReference type="RefSeq" id="WP_054586972.1">
    <property type="nucleotide sequence ID" value="NZ_CP012700.1"/>
</dbReference>
<dbReference type="OrthoDB" id="7159274at2"/>
<dbReference type="InterPro" id="IPR006279">
    <property type="entry name" value="SoxD"/>
</dbReference>
<evidence type="ECO:0000313" key="1">
    <source>
        <dbReference type="EMBL" id="ALH79529.1"/>
    </source>
</evidence>
<dbReference type="PATRIC" id="fig|33050.5.peg.798"/>
<dbReference type="EMBL" id="CP012700">
    <property type="protein sequence ID" value="ALH79529.1"/>
    <property type="molecule type" value="Genomic_DNA"/>
</dbReference>
<protein>
    <submittedName>
        <fullName evidence="1">Sarcosine oxidase subunit delta</fullName>
    </submittedName>
</protein>
<proteinExistence type="predicted"/>
<organism evidence="1 2">
    <name type="scientific">Sphingopyxis macrogoltabida</name>
    <name type="common">Sphingomonas macrogoltabidus</name>
    <dbReference type="NCBI Taxonomy" id="33050"/>
    <lineage>
        <taxon>Bacteria</taxon>
        <taxon>Pseudomonadati</taxon>
        <taxon>Pseudomonadota</taxon>
        <taxon>Alphaproteobacteria</taxon>
        <taxon>Sphingomonadales</taxon>
        <taxon>Sphingomonadaceae</taxon>
        <taxon>Sphingopyxis</taxon>
    </lineage>
</organism>
<evidence type="ECO:0000313" key="2">
    <source>
        <dbReference type="Proteomes" id="UP000058074"/>
    </source>
</evidence>
<dbReference type="NCBIfam" id="TIGR01374">
    <property type="entry name" value="soxD"/>
    <property type="match status" value="1"/>
</dbReference>
<dbReference type="AlphaFoldDB" id="A0A0N9U8D3"/>
<dbReference type="GO" id="GO:0046653">
    <property type="term" value="P:tetrahydrofolate metabolic process"/>
    <property type="evidence" value="ECO:0007669"/>
    <property type="project" value="InterPro"/>
</dbReference>
<dbReference type="Pfam" id="PF04267">
    <property type="entry name" value="SoxD"/>
    <property type="match status" value="1"/>
</dbReference>
<reference evidence="1 2" key="1">
    <citation type="journal article" date="2015" name="Genome Announc.">
        <title>Complete Genome Sequence of Polypropylene Glycol- and Polyethylene Glycol-Degrading Sphingopyxis macrogoltabida Strain EY-1.</title>
        <authorList>
            <person name="Ohtsubo Y."/>
            <person name="Nagata Y."/>
            <person name="Numata M."/>
            <person name="Tsuchikane K."/>
            <person name="Hosoyama A."/>
            <person name="Yamazoe A."/>
            <person name="Tsuda M."/>
            <person name="Fujita N."/>
            <person name="Kawai F."/>
        </authorList>
    </citation>
    <scope>NUCLEOTIDE SEQUENCE [LARGE SCALE GENOMIC DNA]</scope>
    <source>
        <strain evidence="1 2">EY-1</strain>
    </source>
</reference>
<gene>
    <name evidence="1" type="ORF">AN936_03845</name>
</gene>
<dbReference type="Proteomes" id="UP000058074">
    <property type="component" value="Chromosome"/>
</dbReference>
<dbReference type="InterPro" id="IPR038561">
    <property type="entry name" value="SoxD_sf"/>
</dbReference>
<dbReference type="Gene3D" id="3.30.2270.10">
    <property type="entry name" value="Folate-binding superfamily"/>
    <property type="match status" value="1"/>
</dbReference>
<name>A0A0N9U8D3_SPHMC</name>
<accession>A0A0N9U8D3</accession>
<dbReference type="GO" id="GO:0008115">
    <property type="term" value="F:sarcosine oxidase activity"/>
    <property type="evidence" value="ECO:0007669"/>
    <property type="project" value="InterPro"/>
</dbReference>
<sequence length="99" mass="11035">MLLITCPHCGPRAEIEFRCGGEGHITRPGPHDAVSDAEWADYLFYRTNPKGEHRERWLHSAGCGQWFNVARDTMTHQISAVYPMGETLPEASPAKEAVA</sequence>